<evidence type="ECO:0000256" key="4">
    <source>
        <dbReference type="ARBA" id="ARBA00022679"/>
    </source>
</evidence>
<evidence type="ECO:0000256" key="2">
    <source>
        <dbReference type="ARBA" id="ARBA00008655"/>
    </source>
</evidence>
<evidence type="ECO:0000256" key="5">
    <source>
        <dbReference type="ARBA" id="ARBA00023098"/>
    </source>
</evidence>
<dbReference type="SMART" id="SM00563">
    <property type="entry name" value="PlsC"/>
    <property type="match status" value="1"/>
</dbReference>
<keyword evidence="7" id="KW-0594">Phospholipid biosynthesis</keyword>
<dbReference type="GO" id="GO:0003841">
    <property type="term" value="F:1-acylglycerol-3-phosphate O-acyltransferase activity"/>
    <property type="evidence" value="ECO:0007669"/>
    <property type="project" value="UniProtKB-UniRule"/>
</dbReference>
<proteinExistence type="inferred from homology"/>
<evidence type="ECO:0000313" key="9">
    <source>
        <dbReference type="EMBL" id="HIR14926.1"/>
    </source>
</evidence>
<dbReference type="InterPro" id="IPR002123">
    <property type="entry name" value="Plipid/glycerol_acylTrfase"/>
</dbReference>
<sequence>MLRFLLIVLFVVVFLILSIPVFLAEWIIGKRNPRLRDMSSLRIVQWAFRVIIRLAGIRLTVIGEERVPKDTPVLYIGNHRSYFDIVLTYARCPGRTGYIAKKEMEKIPLLSRWMKFLYCLFLDRKDIKQGMKTILTAIDQIQNGISMMIFPEGTRGSAATEAEMLPFHEGSFKIATKTGCPIVPVSIVNSSSVFEDHLPWVKAVPVIIEYGEPICPGSLSREEQKFIGRRVQEQIRETLEKNRRVLEKKA</sequence>
<keyword evidence="7" id="KW-1208">Phospholipid metabolism</keyword>
<dbReference type="Pfam" id="PF01553">
    <property type="entry name" value="Acyltransferase"/>
    <property type="match status" value="1"/>
</dbReference>
<dbReference type="EMBL" id="DVGK01000160">
    <property type="protein sequence ID" value="HIR14926.1"/>
    <property type="molecule type" value="Genomic_DNA"/>
</dbReference>
<keyword evidence="3 7" id="KW-0444">Lipid biosynthesis</keyword>
<keyword evidence="4 7" id="KW-0808">Transferase</keyword>
<feature type="domain" description="Phospholipid/glycerol acyltransferase" evidence="8">
    <location>
        <begin position="73"/>
        <end position="190"/>
    </location>
</feature>
<evidence type="ECO:0000256" key="3">
    <source>
        <dbReference type="ARBA" id="ARBA00022516"/>
    </source>
</evidence>
<dbReference type="PANTHER" id="PTHR10434">
    <property type="entry name" value="1-ACYL-SN-GLYCEROL-3-PHOSPHATE ACYLTRANSFERASE"/>
    <property type="match status" value="1"/>
</dbReference>
<gene>
    <name evidence="9" type="ORF">IAB31_13505</name>
</gene>
<comment type="similarity">
    <text evidence="2 7">Belongs to the 1-acyl-sn-glycerol-3-phosphate acyltransferase family.</text>
</comment>
<evidence type="ECO:0000256" key="1">
    <source>
        <dbReference type="ARBA" id="ARBA00005189"/>
    </source>
</evidence>
<dbReference type="EC" id="2.3.1.51" evidence="7"/>
<protein>
    <recommendedName>
        <fullName evidence="7">1-acyl-sn-glycerol-3-phosphate acyltransferase</fullName>
        <ecNumber evidence="7">2.3.1.51</ecNumber>
    </recommendedName>
</protein>
<dbReference type="SUPFAM" id="SSF69593">
    <property type="entry name" value="Glycerol-3-phosphate (1)-acyltransferase"/>
    <property type="match status" value="1"/>
</dbReference>
<dbReference type="NCBIfam" id="TIGR00530">
    <property type="entry name" value="AGP_acyltrn"/>
    <property type="match status" value="1"/>
</dbReference>
<comment type="catalytic activity">
    <reaction evidence="7">
        <text>a 1-acyl-sn-glycero-3-phosphate + an acyl-CoA = a 1,2-diacyl-sn-glycero-3-phosphate + CoA</text>
        <dbReference type="Rhea" id="RHEA:19709"/>
        <dbReference type="ChEBI" id="CHEBI:57287"/>
        <dbReference type="ChEBI" id="CHEBI:57970"/>
        <dbReference type="ChEBI" id="CHEBI:58342"/>
        <dbReference type="ChEBI" id="CHEBI:58608"/>
        <dbReference type="EC" id="2.3.1.51"/>
    </reaction>
</comment>
<comment type="domain">
    <text evidence="7">The HXXXXD motif is essential for acyltransferase activity and may constitute the binding site for the phosphate moiety of the glycerol-3-phosphate.</text>
</comment>
<reference evidence="9" key="2">
    <citation type="journal article" date="2021" name="PeerJ">
        <title>Extensive microbial diversity within the chicken gut microbiome revealed by metagenomics and culture.</title>
        <authorList>
            <person name="Gilroy R."/>
            <person name="Ravi A."/>
            <person name="Getino M."/>
            <person name="Pursley I."/>
            <person name="Horton D.L."/>
            <person name="Alikhan N.F."/>
            <person name="Baker D."/>
            <person name="Gharbi K."/>
            <person name="Hall N."/>
            <person name="Watson M."/>
            <person name="Adriaenssens E.M."/>
            <person name="Foster-Nyarko E."/>
            <person name="Jarju S."/>
            <person name="Secka A."/>
            <person name="Antonio M."/>
            <person name="Oren A."/>
            <person name="Chaudhuri R.R."/>
            <person name="La Ragione R."/>
            <person name="Hildebrand F."/>
            <person name="Pallen M.J."/>
        </authorList>
    </citation>
    <scope>NUCLEOTIDE SEQUENCE</scope>
    <source>
        <strain evidence="9">ChiSjej4B22-8148</strain>
    </source>
</reference>
<evidence type="ECO:0000259" key="8">
    <source>
        <dbReference type="SMART" id="SM00563"/>
    </source>
</evidence>
<evidence type="ECO:0000313" key="10">
    <source>
        <dbReference type="Proteomes" id="UP000886757"/>
    </source>
</evidence>
<comment type="caution">
    <text evidence="9">The sequence shown here is derived from an EMBL/GenBank/DDBJ whole genome shotgun (WGS) entry which is preliminary data.</text>
</comment>
<dbReference type="GO" id="GO:0016020">
    <property type="term" value="C:membrane"/>
    <property type="evidence" value="ECO:0007669"/>
    <property type="project" value="InterPro"/>
</dbReference>
<reference evidence="9" key="1">
    <citation type="submission" date="2020-10" db="EMBL/GenBank/DDBJ databases">
        <authorList>
            <person name="Gilroy R."/>
        </authorList>
    </citation>
    <scope>NUCLEOTIDE SEQUENCE</scope>
    <source>
        <strain evidence="9">ChiSjej4B22-8148</strain>
    </source>
</reference>
<dbReference type="AlphaFoldDB" id="A0A9D1DAG6"/>
<dbReference type="CDD" id="cd07989">
    <property type="entry name" value="LPLAT_AGPAT-like"/>
    <property type="match status" value="1"/>
</dbReference>
<keyword evidence="6 7" id="KW-0012">Acyltransferase</keyword>
<organism evidence="9 10">
    <name type="scientific">Candidatus Choladousia intestinavium</name>
    <dbReference type="NCBI Taxonomy" id="2840727"/>
    <lineage>
        <taxon>Bacteria</taxon>
        <taxon>Bacillati</taxon>
        <taxon>Bacillota</taxon>
        <taxon>Clostridia</taxon>
        <taxon>Lachnospirales</taxon>
        <taxon>Lachnospiraceae</taxon>
        <taxon>Lachnospiraceae incertae sedis</taxon>
        <taxon>Candidatus Choladousia</taxon>
    </lineage>
</organism>
<dbReference type="GO" id="GO:0006654">
    <property type="term" value="P:phosphatidic acid biosynthetic process"/>
    <property type="evidence" value="ECO:0007669"/>
    <property type="project" value="TreeGrafter"/>
</dbReference>
<comment type="pathway">
    <text evidence="1">Lipid metabolism.</text>
</comment>
<evidence type="ECO:0000256" key="6">
    <source>
        <dbReference type="ARBA" id="ARBA00023315"/>
    </source>
</evidence>
<keyword evidence="5 7" id="KW-0443">Lipid metabolism</keyword>
<dbReference type="PANTHER" id="PTHR10434:SF64">
    <property type="entry name" value="1-ACYL-SN-GLYCEROL-3-PHOSPHATE ACYLTRANSFERASE-RELATED"/>
    <property type="match status" value="1"/>
</dbReference>
<dbReference type="InterPro" id="IPR004552">
    <property type="entry name" value="AGP_acyltrans"/>
</dbReference>
<evidence type="ECO:0000256" key="7">
    <source>
        <dbReference type="RuleBase" id="RU361267"/>
    </source>
</evidence>
<name>A0A9D1DAG6_9FIRM</name>
<dbReference type="Proteomes" id="UP000886757">
    <property type="component" value="Unassembled WGS sequence"/>
</dbReference>
<accession>A0A9D1DAG6</accession>